<accession>A0A2P6QMQ3</accession>
<dbReference type="Gramene" id="PRQ35451">
    <property type="protein sequence ID" value="PRQ35451"/>
    <property type="gene ID" value="RchiOBHm_Chr5g0080181"/>
</dbReference>
<dbReference type="AlphaFoldDB" id="A0A2P6QMQ3"/>
<sequence length="109" mass="12128">MAAKNAKRGIKRFLEQSTGDRVDQGKSECSHVRSKRLKAMLDPDNAGGSNECQNEMQLRDNDENAAQGDSEHFKETNSCKFVQTNTVTGRCSHAYGQASYQKNREGILC</sequence>
<evidence type="ECO:0000313" key="3">
    <source>
        <dbReference type="Proteomes" id="UP000238479"/>
    </source>
</evidence>
<evidence type="ECO:0000313" key="2">
    <source>
        <dbReference type="EMBL" id="PRQ35451.1"/>
    </source>
</evidence>
<evidence type="ECO:0000256" key="1">
    <source>
        <dbReference type="SAM" id="MobiDB-lite"/>
    </source>
</evidence>
<keyword evidence="3" id="KW-1185">Reference proteome</keyword>
<feature type="compositionally biased region" description="Basic and acidic residues" evidence="1">
    <location>
        <begin position="12"/>
        <end position="31"/>
    </location>
</feature>
<gene>
    <name evidence="2" type="ORF">RchiOBHm_Chr5g0080181</name>
</gene>
<feature type="region of interest" description="Disordered" evidence="1">
    <location>
        <begin position="1"/>
        <end position="31"/>
    </location>
</feature>
<comment type="caution">
    <text evidence="2">The sequence shown here is derived from an EMBL/GenBank/DDBJ whole genome shotgun (WGS) entry which is preliminary data.</text>
</comment>
<proteinExistence type="predicted"/>
<name>A0A2P6QMQ3_ROSCH</name>
<dbReference type="Proteomes" id="UP000238479">
    <property type="component" value="Chromosome 5"/>
</dbReference>
<dbReference type="EMBL" id="PDCK01000043">
    <property type="protein sequence ID" value="PRQ35451.1"/>
    <property type="molecule type" value="Genomic_DNA"/>
</dbReference>
<reference evidence="2 3" key="1">
    <citation type="journal article" date="2018" name="Nat. Genet.">
        <title>The Rosa genome provides new insights in the design of modern roses.</title>
        <authorList>
            <person name="Bendahmane M."/>
        </authorList>
    </citation>
    <scope>NUCLEOTIDE SEQUENCE [LARGE SCALE GENOMIC DNA]</scope>
    <source>
        <strain evidence="3">cv. Old Blush</strain>
    </source>
</reference>
<protein>
    <submittedName>
        <fullName evidence="2">Uncharacterized protein</fullName>
    </submittedName>
</protein>
<feature type="compositionally biased region" description="Basic residues" evidence="1">
    <location>
        <begin position="1"/>
        <end position="11"/>
    </location>
</feature>
<organism evidence="2 3">
    <name type="scientific">Rosa chinensis</name>
    <name type="common">China rose</name>
    <dbReference type="NCBI Taxonomy" id="74649"/>
    <lineage>
        <taxon>Eukaryota</taxon>
        <taxon>Viridiplantae</taxon>
        <taxon>Streptophyta</taxon>
        <taxon>Embryophyta</taxon>
        <taxon>Tracheophyta</taxon>
        <taxon>Spermatophyta</taxon>
        <taxon>Magnoliopsida</taxon>
        <taxon>eudicotyledons</taxon>
        <taxon>Gunneridae</taxon>
        <taxon>Pentapetalae</taxon>
        <taxon>rosids</taxon>
        <taxon>fabids</taxon>
        <taxon>Rosales</taxon>
        <taxon>Rosaceae</taxon>
        <taxon>Rosoideae</taxon>
        <taxon>Rosoideae incertae sedis</taxon>
        <taxon>Rosa</taxon>
    </lineage>
</organism>